<evidence type="ECO:0000256" key="6">
    <source>
        <dbReference type="ARBA" id="ARBA00023069"/>
    </source>
</evidence>
<keyword evidence="6" id="KW-0969">Cilium</keyword>
<sequence>MDAGAATLPPPLGARVLLGERHAATVRYVGPVDGQSGTWVGIEYDEPGRGKHDGCHAGRRYFSCAGGPATGSLVRLPKFLEAADCGRSLVEAARERYGSSGAGGNASGGGDASSSGGSAAGDSAAGEGGVQRMYLSTAGNRRVAVELVEKAGGAAVRRASASGAGGAVLVGHRISSVGPAAELQQALPAAAELDLSNNLISSWSFVAELAAALPSLHTLNLSSNRLALPSLPGSSAAAGTEGSTAEPGQQRSDSKPPAPAAAAGPSGTPPASLASIRTLVLNGAEASSNPSSSSHILAAAFPQLEVLDLEGNALSSWDDVAALSTLPRLRSLRLSGNRLADVQYTGGFTSLRSLLLGSNQLASWAAVDALNRFPALEEARLSDNPLTAAAPSSARYQCIARVRGLTVLNASAVSPAERWDAEVNYLRLVTDELAAAAAAAESAEAAGRDAAAARAAVLAANPRFGELTQRYGELTPAAPKATTGSALASSMAQLTVCHNGKTVTKKLPVSLTVGKLKLMLERLLRVKVAQQALLLVPPEGSGAQPEDITDDDARELRYYDVCDGCRLEVSTSDPTARAAALAAAKATAAAAHAERMEQHEKTIQQFRAVEQRLMALLFWLLVAALSQGLVAAFGVLSRYLQTHTEPPVPPLRLVVLVNIISAPGLVDPSIVQLVSLFQVVFIALVQAALLRHKLPWALWPAAALMIGGAAMVIVPSMSQSAAGSLNSAKGWAGFGLSIVSMWAAVVFLIVTQATRHLGFNPWNCQYLYMGVTLVLLLCLSLPINGTNWAQDLSGWTAADWSVLALLGSVINIGTNLTIQHAIWQLGAPTVAMFVGLRLVCAVVLSKIILGATTIKTALQVVGICLTAAAVTAYMAWQWKRSAKPAPSPDTPEPEEEEDEEPAKPERVKATSAAEESAA</sequence>
<feature type="region of interest" description="Disordered" evidence="9">
    <location>
        <begin position="881"/>
        <end position="918"/>
    </location>
</feature>
<feature type="compositionally biased region" description="Low complexity" evidence="9">
    <location>
        <begin position="260"/>
        <end position="270"/>
    </location>
</feature>
<dbReference type="InterPro" id="IPR001611">
    <property type="entry name" value="Leu-rich_rpt"/>
</dbReference>
<dbReference type="PANTHER" id="PTHR45973">
    <property type="entry name" value="PROTEIN PHOSPHATASE 1 REGULATORY SUBUNIT SDS22-RELATED"/>
    <property type="match status" value="1"/>
</dbReference>
<feature type="region of interest" description="Disordered" evidence="9">
    <location>
        <begin position="98"/>
        <end position="124"/>
    </location>
</feature>
<comment type="caution">
    <text evidence="12">The sequence shown here is derived from an EMBL/GenBank/DDBJ whole genome shotgun (WGS) entry which is preliminary data.</text>
</comment>
<feature type="compositionally biased region" description="Acidic residues" evidence="9">
    <location>
        <begin position="891"/>
        <end position="900"/>
    </location>
</feature>
<dbReference type="AlphaFoldDB" id="A0A2P6TNE1"/>
<feature type="transmembrane region" description="Helical" evidence="10">
    <location>
        <begin position="857"/>
        <end position="876"/>
    </location>
</feature>
<feature type="transmembrane region" description="Helical" evidence="10">
    <location>
        <begin position="613"/>
        <end position="636"/>
    </location>
</feature>
<evidence type="ECO:0000256" key="10">
    <source>
        <dbReference type="SAM" id="Phobius"/>
    </source>
</evidence>
<evidence type="ECO:0000256" key="8">
    <source>
        <dbReference type="ARBA" id="ARBA00023273"/>
    </source>
</evidence>
<feature type="region of interest" description="Disordered" evidence="9">
    <location>
        <begin position="232"/>
        <end position="270"/>
    </location>
</feature>
<keyword evidence="10" id="KW-0812">Transmembrane</keyword>
<keyword evidence="8" id="KW-0966">Cell projection</keyword>
<dbReference type="SUPFAM" id="SSF74924">
    <property type="entry name" value="Cap-Gly domain"/>
    <property type="match status" value="1"/>
</dbReference>
<dbReference type="InterPro" id="IPR032675">
    <property type="entry name" value="LRR_dom_sf"/>
</dbReference>
<keyword evidence="10" id="KW-1133">Transmembrane helix</keyword>
<feature type="transmembrane region" description="Helical" evidence="10">
    <location>
        <begin position="730"/>
        <end position="754"/>
    </location>
</feature>
<dbReference type="SUPFAM" id="SSF52058">
    <property type="entry name" value="L domain-like"/>
    <property type="match status" value="1"/>
</dbReference>
<feature type="transmembrane region" description="Helical" evidence="10">
    <location>
        <begin position="648"/>
        <end position="666"/>
    </location>
</feature>
<evidence type="ECO:0000313" key="12">
    <source>
        <dbReference type="EMBL" id="PRW50842.1"/>
    </source>
</evidence>
<dbReference type="PROSITE" id="PS50245">
    <property type="entry name" value="CAP_GLY_2"/>
    <property type="match status" value="1"/>
</dbReference>
<evidence type="ECO:0000256" key="3">
    <source>
        <dbReference type="ARBA" id="ARBA00022490"/>
    </source>
</evidence>
<dbReference type="InterPro" id="IPR003591">
    <property type="entry name" value="Leu-rich_rpt_typical-subtyp"/>
</dbReference>
<keyword evidence="10" id="KW-0472">Membrane</keyword>
<evidence type="ECO:0000256" key="7">
    <source>
        <dbReference type="ARBA" id="ARBA00023186"/>
    </source>
</evidence>
<feature type="transmembrane region" description="Helical" evidence="10">
    <location>
        <begin position="766"/>
        <end position="785"/>
    </location>
</feature>
<reference evidence="12 13" key="1">
    <citation type="journal article" date="2018" name="Plant J.">
        <title>Genome sequences of Chlorella sorokiniana UTEX 1602 and Micractinium conductrix SAG 241.80: implications to maltose excretion by a green alga.</title>
        <authorList>
            <person name="Arriola M.B."/>
            <person name="Velmurugan N."/>
            <person name="Zhang Y."/>
            <person name="Plunkett M.H."/>
            <person name="Hondzo H."/>
            <person name="Barney B.M."/>
        </authorList>
    </citation>
    <scope>NUCLEOTIDE SEQUENCE [LARGE SCALE GENOMIC DNA]</scope>
    <source>
        <strain evidence="13">UTEX 1602</strain>
    </source>
</reference>
<dbReference type="SMART" id="SM01052">
    <property type="entry name" value="CAP_GLY"/>
    <property type="match status" value="1"/>
</dbReference>
<dbReference type="SUPFAM" id="SSF54236">
    <property type="entry name" value="Ubiquitin-like"/>
    <property type="match status" value="1"/>
</dbReference>
<feature type="transmembrane region" description="Helical" evidence="10">
    <location>
        <begin position="697"/>
        <end position="718"/>
    </location>
</feature>
<dbReference type="SMART" id="SM00369">
    <property type="entry name" value="LRR_TYP"/>
    <property type="match status" value="3"/>
</dbReference>
<dbReference type="EMBL" id="LHPG02000010">
    <property type="protein sequence ID" value="PRW50842.1"/>
    <property type="molecule type" value="Genomic_DNA"/>
</dbReference>
<dbReference type="Gene3D" id="3.10.20.90">
    <property type="entry name" value="Phosphatidylinositol 3-kinase Catalytic Subunit, Chain A, domain 1"/>
    <property type="match status" value="1"/>
</dbReference>
<dbReference type="PROSITE" id="PS51450">
    <property type="entry name" value="LRR"/>
    <property type="match status" value="1"/>
</dbReference>
<organism evidence="12 13">
    <name type="scientific">Chlorella sorokiniana</name>
    <name type="common">Freshwater green alga</name>
    <dbReference type="NCBI Taxonomy" id="3076"/>
    <lineage>
        <taxon>Eukaryota</taxon>
        <taxon>Viridiplantae</taxon>
        <taxon>Chlorophyta</taxon>
        <taxon>core chlorophytes</taxon>
        <taxon>Trebouxiophyceae</taxon>
        <taxon>Chlorellales</taxon>
        <taxon>Chlorellaceae</taxon>
        <taxon>Chlorella clade</taxon>
        <taxon>Chlorella</taxon>
    </lineage>
</organism>
<dbReference type="Proteomes" id="UP000239899">
    <property type="component" value="Unassembled WGS sequence"/>
</dbReference>
<dbReference type="Gene3D" id="3.80.10.10">
    <property type="entry name" value="Ribonuclease Inhibitor"/>
    <property type="match status" value="2"/>
</dbReference>
<evidence type="ECO:0000256" key="4">
    <source>
        <dbReference type="ARBA" id="ARBA00022614"/>
    </source>
</evidence>
<evidence type="ECO:0000256" key="1">
    <source>
        <dbReference type="ARBA" id="ARBA00004430"/>
    </source>
</evidence>
<dbReference type="PANTHER" id="PTHR45973:SF9">
    <property type="entry name" value="LEUCINE-RICH REPEAT-CONTAINING PROTEIN 46"/>
    <property type="match status" value="1"/>
</dbReference>
<dbReference type="STRING" id="3076.A0A2P6TNE1"/>
<evidence type="ECO:0000256" key="2">
    <source>
        <dbReference type="ARBA" id="ARBA00006286"/>
    </source>
</evidence>
<dbReference type="InterPro" id="IPR036859">
    <property type="entry name" value="CAP-Gly_dom_sf"/>
</dbReference>
<dbReference type="Pfam" id="PF01302">
    <property type="entry name" value="CAP_GLY"/>
    <property type="match status" value="1"/>
</dbReference>
<name>A0A2P6TNE1_CHLSO</name>
<dbReference type="InterPro" id="IPR000626">
    <property type="entry name" value="Ubiquitin-like_dom"/>
</dbReference>
<dbReference type="Gene3D" id="2.30.30.190">
    <property type="entry name" value="CAP Gly-rich-like domain"/>
    <property type="match status" value="1"/>
</dbReference>
<gene>
    <name evidence="12" type="ORF">C2E21_5599</name>
</gene>
<dbReference type="CDD" id="cd17044">
    <property type="entry name" value="Ubl_TBCE"/>
    <property type="match status" value="1"/>
</dbReference>
<evidence type="ECO:0000259" key="11">
    <source>
        <dbReference type="PROSITE" id="PS50245"/>
    </source>
</evidence>
<dbReference type="InterPro" id="IPR000938">
    <property type="entry name" value="CAP-Gly_domain"/>
</dbReference>
<proteinExistence type="inferred from homology"/>
<comment type="similarity">
    <text evidence="2">Belongs to the TBCE family.</text>
</comment>
<dbReference type="InterPro" id="IPR044079">
    <property type="entry name" value="Ubl_TBCE"/>
</dbReference>
<feature type="compositionally biased region" description="Gly residues" evidence="9">
    <location>
        <begin position="100"/>
        <end position="111"/>
    </location>
</feature>
<keyword evidence="5" id="KW-0677">Repeat</keyword>
<dbReference type="GO" id="GO:0005930">
    <property type="term" value="C:axoneme"/>
    <property type="evidence" value="ECO:0007669"/>
    <property type="project" value="UniProtKB-SubCell"/>
</dbReference>
<comment type="subcellular location">
    <subcellularLocation>
        <location evidence="1">Cytoplasm</location>
        <location evidence="1">Cytoskeleton</location>
        <location evidence="1">Cilium axoneme</location>
    </subcellularLocation>
</comment>
<dbReference type="OrthoDB" id="5273213at2759"/>
<feature type="compositionally biased region" description="Low complexity" evidence="9">
    <location>
        <begin position="112"/>
        <end position="124"/>
    </location>
</feature>
<keyword evidence="7" id="KW-0143">Chaperone</keyword>
<keyword evidence="3" id="KW-0963">Cytoplasm</keyword>
<keyword evidence="4" id="KW-0433">Leucine-rich repeat</keyword>
<feature type="compositionally biased region" description="Low complexity" evidence="9">
    <location>
        <begin position="232"/>
        <end position="248"/>
    </location>
</feature>
<feature type="domain" description="CAP-Gly" evidence="11">
    <location>
        <begin position="30"/>
        <end position="75"/>
    </location>
</feature>
<dbReference type="PROSITE" id="PS00845">
    <property type="entry name" value="CAP_GLY_1"/>
    <property type="match status" value="1"/>
</dbReference>
<feature type="transmembrane region" description="Helical" evidence="10">
    <location>
        <begin position="797"/>
        <end position="818"/>
    </location>
</feature>
<evidence type="ECO:0000313" key="13">
    <source>
        <dbReference type="Proteomes" id="UP000239899"/>
    </source>
</evidence>
<protein>
    <submittedName>
        <fullName evidence="12">Tubulin-specific chaperone E</fullName>
    </submittedName>
</protein>
<evidence type="ECO:0000256" key="5">
    <source>
        <dbReference type="ARBA" id="ARBA00022737"/>
    </source>
</evidence>
<keyword evidence="13" id="KW-1185">Reference proteome</keyword>
<accession>A0A2P6TNE1</accession>
<evidence type="ECO:0000256" key="9">
    <source>
        <dbReference type="SAM" id="MobiDB-lite"/>
    </source>
</evidence>
<dbReference type="InterPro" id="IPR050576">
    <property type="entry name" value="Cilia_flagella_integrity"/>
</dbReference>
<feature type="transmembrane region" description="Helical" evidence="10">
    <location>
        <begin position="830"/>
        <end position="851"/>
    </location>
</feature>
<dbReference type="InterPro" id="IPR029071">
    <property type="entry name" value="Ubiquitin-like_domsf"/>
</dbReference>
<dbReference type="Pfam" id="PF14560">
    <property type="entry name" value="Ubiquitin_2"/>
    <property type="match status" value="1"/>
</dbReference>